<evidence type="ECO:0000256" key="3">
    <source>
        <dbReference type="ARBA" id="ARBA00022989"/>
    </source>
</evidence>
<dbReference type="EC" id="4.2.2.29" evidence="7"/>
<name>A0A545TTY4_9PROT</name>
<dbReference type="HAMAP" id="MF_02065">
    <property type="entry name" value="MltG"/>
    <property type="match status" value="1"/>
</dbReference>
<dbReference type="InterPro" id="IPR003770">
    <property type="entry name" value="MLTG-like"/>
</dbReference>
<dbReference type="Proteomes" id="UP000315252">
    <property type="component" value="Unassembled WGS sequence"/>
</dbReference>
<evidence type="ECO:0000313" key="8">
    <source>
        <dbReference type="EMBL" id="TQV80678.1"/>
    </source>
</evidence>
<evidence type="ECO:0000256" key="4">
    <source>
        <dbReference type="ARBA" id="ARBA00023136"/>
    </source>
</evidence>
<dbReference type="PANTHER" id="PTHR30518">
    <property type="entry name" value="ENDOLYTIC MUREIN TRANSGLYCOSYLASE"/>
    <property type="match status" value="1"/>
</dbReference>
<dbReference type="NCBIfam" id="TIGR00247">
    <property type="entry name" value="endolytic transglycosylase MltG"/>
    <property type="match status" value="1"/>
</dbReference>
<keyword evidence="9" id="KW-1185">Reference proteome</keyword>
<feature type="site" description="Important for catalytic activity" evidence="7">
    <location>
        <position position="205"/>
    </location>
</feature>
<dbReference type="RefSeq" id="WP_142896392.1">
    <property type="nucleotide sequence ID" value="NZ_ML660054.1"/>
</dbReference>
<dbReference type="GO" id="GO:0071555">
    <property type="term" value="P:cell wall organization"/>
    <property type="evidence" value="ECO:0007669"/>
    <property type="project" value="UniProtKB-KW"/>
</dbReference>
<dbReference type="AlphaFoldDB" id="A0A545TTY4"/>
<evidence type="ECO:0000256" key="6">
    <source>
        <dbReference type="ARBA" id="ARBA00023316"/>
    </source>
</evidence>
<organism evidence="8 9">
    <name type="scientific">Denitrobaculum tricleocarpae</name>
    <dbReference type="NCBI Taxonomy" id="2591009"/>
    <lineage>
        <taxon>Bacteria</taxon>
        <taxon>Pseudomonadati</taxon>
        <taxon>Pseudomonadota</taxon>
        <taxon>Alphaproteobacteria</taxon>
        <taxon>Rhodospirillales</taxon>
        <taxon>Rhodospirillaceae</taxon>
        <taxon>Denitrobaculum</taxon>
    </lineage>
</organism>
<gene>
    <name evidence="7 8" type="primary">mltG</name>
    <name evidence="8" type="ORF">FKG95_11010</name>
</gene>
<evidence type="ECO:0000313" key="9">
    <source>
        <dbReference type="Proteomes" id="UP000315252"/>
    </source>
</evidence>
<keyword evidence="4 7" id="KW-0472">Membrane</keyword>
<protein>
    <recommendedName>
        <fullName evidence="7">Endolytic murein transglycosylase</fullName>
        <ecNumber evidence="7">4.2.2.29</ecNumber>
    </recommendedName>
    <alternativeName>
        <fullName evidence="7">Peptidoglycan lytic transglycosylase</fullName>
    </alternativeName>
    <alternativeName>
        <fullName evidence="7">Peptidoglycan polymerization terminase</fullName>
    </alternativeName>
</protein>
<evidence type="ECO:0000256" key="7">
    <source>
        <dbReference type="HAMAP-Rule" id="MF_02065"/>
    </source>
</evidence>
<evidence type="ECO:0000256" key="2">
    <source>
        <dbReference type="ARBA" id="ARBA00022692"/>
    </source>
</evidence>
<dbReference type="Gene3D" id="3.30.1490.480">
    <property type="entry name" value="Endolytic murein transglycosylase"/>
    <property type="match status" value="1"/>
</dbReference>
<comment type="subcellular location">
    <subcellularLocation>
        <location evidence="7">Cell inner membrane</location>
        <topology evidence="7">Single-pass membrane protein</topology>
    </subcellularLocation>
</comment>
<evidence type="ECO:0000256" key="1">
    <source>
        <dbReference type="ARBA" id="ARBA00022475"/>
    </source>
</evidence>
<keyword evidence="2 7" id="KW-0812">Transmembrane</keyword>
<comment type="similarity">
    <text evidence="7">Belongs to the transglycosylase MltG family.</text>
</comment>
<proteinExistence type="inferred from homology"/>
<dbReference type="OrthoDB" id="9814591at2"/>
<comment type="catalytic activity">
    <reaction evidence="7">
        <text>a peptidoglycan chain = a peptidoglycan chain with N-acetyl-1,6-anhydromuramyl-[peptide] at the reducing end + a peptidoglycan chain with N-acetylglucosamine at the non-reducing end.</text>
        <dbReference type="EC" id="4.2.2.29"/>
    </reaction>
</comment>
<comment type="function">
    <text evidence="7">Functions as a peptidoglycan terminase that cleaves nascent peptidoglycan strands endolytically to terminate their elongation.</text>
</comment>
<dbReference type="Gene3D" id="3.30.160.60">
    <property type="entry name" value="Classic Zinc Finger"/>
    <property type="match status" value="1"/>
</dbReference>
<evidence type="ECO:0000256" key="5">
    <source>
        <dbReference type="ARBA" id="ARBA00023239"/>
    </source>
</evidence>
<dbReference type="CDD" id="cd08010">
    <property type="entry name" value="MltG_like"/>
    <property type="match status" value="1"/>
</dbReference>
<keyword evidence="6 7" id="KW-0961">Cell wall biogenesis/degradation</keyword>
<reference evidence="8 9" key="1">
    <citation type="submission" date="2019-06" db="EMBL/GenBank/DDBJ databases">
        <title>Whole genome sequence for Rhodospirillaceae sp. R148.</title>
        <authorList>
            <person name="Wang G."/>
        </authorList>
    </citation>
    <scope>NUCLEOTIDE SEQUENCE [LARGE SCALE GENOMIC DNA]</scope>
    <source>
        <strain evidence="8 9">R148</strain>
    </source>
</reference>
<keyword evidence="7" id="KW-0997">Cell inner membrane</keyword>
<keyword evidence="5 7" id="KW-0456">Lyase</keyword>
<dbReference type="GO" id="GO:0005886">
    <property type="term" value="C:plasma membrane"/>
    <property type="evidence" value="ECO:0007669"/>
    <property type="project" value="UniProtKB-SubCell"/>
</dbReference>
<dbReference type="EMBL" id="VHSH01000003">
    <property type="protein sequence ID" value="TQV80678.1"/>
    <property type="molecule type" value="Genomic_DNA"/>
</dbReference>
<keyword evidence="1 7" id="KW-1003">Cell membrane</keyword>
<sequence>MSWKRFGGLVAITVVILIIASSVVWFEGRDRFERPGPLPEQSIVFIPAGSGLAGIAQLLEDENVVEDQRLFQIGVRVLGQARSLKAGEYAFPAAVSMRGAAEILASGEVVVRRLTIVEGITSHEAVALIEAAEGLEGSLEDVPPEGSLLPETYHYRRGDSRQSVLERMKASRDKVLSELWESRAEGLPIKTPEEAVILASIVEKETGVADERALVAGVFVNRLNKGMRLQSDPTVTYGITLGVRPLGRELSRRDLRQPSAYNTYVINGLPPAPIANAGRAALAAVLNPEATGYLYFVADGTGGHAFAKTLKQHNRNVAKWRRFKRSGGQ</sequence>
<dbReference type="PANTHER" id="PTHR30518:SF2">
    <property type="entry name" value="ENDOLYTIC MUREIN TRANSGLYCOSYLASE"/>
    <property type="match status" value="1"/>
</dbReference>
<dbReference type="GO" id="GO:0008932">
    <property type="term" value="F:lytic endotransglycosylase activity"/>
    <property type="evidence" value="ECO:0007669"/>
    <property type="project" value="UniProtKB-UniRule"/>
</dbReference>
<keyword evidence="3 7" id="KW-1133">Transmembrane helix</keyword>
<feature type="transmembrane region" description="Helical" evidence="7">
    <location>
        <begin position="6"/>
        <end position="26"/>
    </location>
</feature>
<dbReference type="GO" id="GO:0009252">
    <property type="term" value="P:peptidoglycan biosynthetic process"/>
    <property type="evidence" value="ECO:0007669"/>
    <property type="project" value="UniProtKB-UniRule"/>
</dbReference>
<comment type="caution">
    <text evidence="8">The sequence shown here is derived from an EMBL/GenBank/DDBJ whole genome shotgun (WGS) entry which is preliminary data.</text>
</comment>
<accession>A0A545TTY4</accession>
<dbReference type="FunFam" id="3.30.160.60:FF:000242">
    <property type="entry name" value="Endolytic murein transglycosylase"/>
    <property type="match status" value="1"/>
</dbReference>
<dbReference type="Pfam" id="PF02618">
    <property type="entry name" value="YceG"/>
    <property type="match status" value="1"/>
</dbReference>